<feature type="compositionally biased region" description="Acidic residues" evidence="3">
    <location>
        <begin position="1527"/>
        <end position="1542"/>
    </location>
</feature>
<feature type="compositionally biased region" description="Polar residues" evidence="3">
    <location>
        <begin position="20"/>
        <end position="35"/>
    </location>
</feature>
<feature type="compositionally biased region" description="Basic residues" evidence="3">
    <location>
        <begin position="869"/>
        <end position="878"/>
    </location>
</feature>
<feature type="compositionally biased region" description="Basic and acidic residues" evidence="3">
    <location>
        <begin position="1500"/>
        <end position="1509"/>
    </location>
</feature>
<feature type="domain" description="Ig-like" evidence="4">
    <location>
        <begin position="423"/>
        <end position="510"/>
    </location>
</feature>
<proteinExistence type="predicted"/>
<dbReference type="InterPro" id="IPR013783">
    <property type="entry name" value="Ig-like_fold"/>
</dbReference>
<feature type="domain" description="Ig-like" evidence="4">
    <location>
        <begin position="1313"/>
        <end position="1407"/>
    </location>
</feature>
<feature type="region of interest" description="Disordered" evidence="3">
    <location>
        <begin position="1908"/>
        <end position="1998"/>
    </location>
</feature>
<feature type="region of interest" description="Disordered" evidence="3">
    <location>
        <begin position="1860"/>
        <end position="1882"/>
    </location>
</feature>
<protein>
    <recommendedName>
        <fullName evidence="4">Ig-like domain-containing protein</fullName>
    </recommendedName>
</protein>
<feature type="compositionally biased region" description="Polar residues" evidence="3">
    <location>
        <begin position="1615"/>
        <end position="1624"/>
    </location>
</feature>
<feature type="compositionally biased region" description="Basic and acidic residues" evidence="3">
    <location>
        <begin position="1865"/>
        <end position="1882"/>
    </location>
</feature>
<feature type="compositionally biased region" description="Basic and acidic residues" evidence="3">
    <location>
        <begin position="1169"/>
        <end position="1181"/>
    </location>
</feature>
<dbReference type="OrthoDB" id="6070751at2759"/>
<dbReference type="PANTHER" id="PTHR47633">
    <property type="entry name" value="IMMUNOGLOBULIN"/>
    <property type="match status" value="1"/>
</dbReference>
<feature type="region of interest" description="Disordered" evidence="3">
    <location>
        <begin position="1"/>
        <end position="50"/>
    </location>
</feature>
<evidence type="ECO:0000259" key="4">
    <source>
        <dbReference type="PROSITE" id="PS50835"/>
    </source>
</evidence>
<feature type="region of interest" description="Disordered" evidence="3">
    <location>
        <begin position="208"/>
        <end position="274"/>
    </location>
</feature>
<dbReference type="FunFam" id="2.60.40.10:FF:000032">
    <property type="entry name" value="palladin isoform X1"/>
    <property type="match status" value="2"/>
</dbReference>
<evidence type="ECO:0000256" key="1">
    <source>
        <dbReference type="ARBA" id="ARBA00023157"/>
    </source>
</evidence>
<feature type="compositionally biased region" description="Basic and acidic residues" evidence="3">
    <location>
        <begin position="1"/>
        <end position="10"/>
    </location>
</feature>
<feature type="domain" description="Ig-like" evidence="4">
    <location>
        <begin position="2165"/>
        <end position="2262"/>
    </location>
</feature>
<feature type="compositionally biased region" description="Acidic residues" evidence="3">
    <location>
        <begin position="240"/>
        <end position="274"/>
    </location>
</feature>
<dbReference type="PROSITE" id="PS50835">
    <property type="entry name" value="IG_LIKE"/>
    <property type="match status" value="10"/>
</dbReference>
<feature type="domain" description="Ig-like" evidence="4">
    <location>
        <begin position="2055"/>
        <end position="2150"/>
    </location>
</feature>
<dbReference type="InParanoid" id="A0A1S4FII7"/>
<feature type="domain" description="Ig-like" evidence="4">
    <location>
        <begin position="888"/>
        <end position="985"/>
    </location>
</feature>
<dbReference type="PANTHER" id="PTHR47633:SF15">
    <property type="entry name" value="IG-LIKE DOMAIN-CONTAINING PROTEIN"/>
    <property type="match status" value="1"/>
</dbReference>
<feature type="region of interest" description="Disordered" evidence="3">
    <location>
        <begin position="1157"/>
        <end position="1181"/>
    </location>
</feature>
<sequence>MVKNTKKDNRTPSVVPEVVITNQPDEGNVRDANTLSREPSRDRSSRSVSISRLKAGDPLRKEMMFVREKSPFEIGENRDIQLASSKAIIDKALIMDVSGGITKVDEYVSLFFSPGCVIDAAVCEDISTQQTIEVVVVEEEEEDERPELVITPLNSREETIKHQETGEIDESKIDLSSVTEESLPLETTEISSEPDIATFASNIDGEVTELSNTDEVNKQEETEELTEIAIEDNIKQESDKTEEEEDEIEEDEEEEEEEEEEETESSSDESYEELVDPSLWRVYDPNSEDPTAWFYKPPEEVTAEPTEKERDEEFRRARLSRRIPIFLTNLTDRAGPLGSDIKLQCTVEGLEMTCKWLKNDQLVERTSRLQTTAIDGLYTLVLKDVEKYDEGVYTIVAKNRGGEVSSSAKVRIYEDPRDRIEIPTIVKIRDYYHHALNDLIIECQIMSKPSWSVPEVTWLKGEDPVTLDNRVRATYEGNEIFQLNIYNPTPDDSGIYTCVAKNSAGEQEITHEVDFTAKVHYIHLPGMHHADKKILTEEELLEKREQDKKQAQVRAALRSSSRPEPPSEPYKEESFVIRDSKNKLTWAGQLHNITAQKDQIVKMICSVNGDQAIIKWQKNGKAIEYDDRVKLLNSGVIGQIMINGVRPRDAGEYVCTAKNNYNEIKTSCVLKVIQLATLDTSPPTFTKAIKEFYDLRANDLVLETQVHGVPNPNIQWYKDDEKIIYDDKLMLNREPNGRYQLRIHKPHIEDCGLYECRANNSDGQSKVKHKVKFSSNETFVHAHRIEHAERFKRLLEEEIEFSSAQNITQEAPQPEVKSREINAESAESPSNDTEVEKGEEEVANINKDSTVTETEQPVEKEPTLPKPKPTIKPRTMPRRRFDEGPTEPFIIRDSKKKLLWESKLKNFTAQEGGSIKLVCIVAGPQPQYKWMKNGKPLVWSKDVINATKAEFGCVKINHASLSDAGEYTAIAKNADSEIECTCKVTVFSSAEGVHTKPTFTRITDYYDIRVNDLILEVQVRGTPTPTLLWERDGRELHNGMDRIMIAREKDGVYKLSIHDPVKLDGGHWVITAKNTAGEEKVKHHVIFKGKEHYQHVSGIYHADPRIAIDESSEYHIPGRSRSVSRAASVLSIKSQPREPSIPITEDALNAALTEHSVQMEASDENTAPLEEKSTKKSQKKSEWRKKLSTLYDTQHLPIPEEPKKPKALESKQKLYFDAQLKNMTVAEGSTVKLICSCVGPAPTIKWYKNNTPISYSKILKNETKLGVGAINFSTTTVNDSGTYKCVANNNFGEVETSCLLTVFPVQGEQHEAPKFVKNVREFYDIQVNDLILEVQVRGNPHPSIKWYRDGIELEDTEGDKFFLLREPNGIHKLTIHDPQIKDQGRYMCEAENVAGKDTIRHEVRKLNKDDYCHVYGIAHHDPSVMKHGIYEEQQEVVEREHREVVFLEDGTYYMRGQTPEHLWEYETDTSAESEYEPYDGPPTEEEIEEDDEDEEESEAEENKNTKIEENVVTESNDDKDIVKAETEQEDTIENSEDVENIEEEKPKPPPVIKRGPKIKKMRKKVSKSVKIPQEVESAQPSQQLPKLEEIKPQPKTQSTETDIREAELSKDEQSSQEPQTTDVNKTVIKSEEVLRKERYLRLFPELVPVPQKPEESKNALKFITELRDIAVMAGKPAKLFCTILGPKPDIKWFKNGEPMEFTKTIKNQSHEGTGIVSFAQISESDEGVYTAVIKNKENHVITTQAKISIIRKPELPKGMGPRFITNIDQHYDFRVDDLILETHIKGDGLLRVQWFLDGIEIENNDKYIQIREPMGVYKLCIHNPQPRDSGRYTIQVSNDFGKAEQKYNLRFEGKTAKPSYGIFHADPRRQYADDEEEKQPRQYREVVFLEDGSYYVRGKTPEEFWEWETDTSAESEYEEYISEGNSETSEEEKEEGNDEDDEKNSKEDDITIEPAKQTEPDIEIAETEKEPEEEEHDEDEDQPIEEPPKVIKRGPKIKKMRKKVTKPVTTIEATPISLPAQETIKPTGAEVTPKTRISQRILSGQPSEPLPAPKPKRKPVEVEFISHLRNQTILKGKTLSLNCCCSDNQKLEVSWFKDGQKFEMNKRCVSDVHFGFITLEIYRTTIEDSGVYECQVKTANGEAKDSCKINVFELPDKEVVELVAPMFIHPLSESYHPTTNDLHLETRVRGNPVPTLTWSCDGIVIPHSTDKFEIFNQHYYELGTKITNATLIINNPQLKDSGKYTLRAKNEVGKVEVTRQVKIGLRSEHHKKKRMDDIVIQNEAPRVIPKPPTPEPEPEPEPEPVVEEENVQEAEETHEEEEEDEEW</sequence>
<feature type="compositionally biased region" description="Acidic residues" evidence="3">
    <location>
        <begin position="1928"/>
        <end position="1942"/>
    </location>
</feature>
<feature type="compositionally biased region" description="Acidic residues" evidence="3">
    <location>
        <begin position="1908"/>
        <end position="1921"/>
    </location>
</feature>
<dbReference type="Proteomes" id="UP000008820">
    <property type="component" value="Chromosome 2"/>
</dbReference>
<keyword evidence="6" id="KW-1185">Reference proteome</keyword>
<evidence type="ECO:0000313" key="5">
    <source>
        <dbReference type="EnsemblMetazoa" id="AAEL008066-PA"/>
    </source>
</evidence>
<dbReference type="CDD" id="cd00096">
    <property type="entry name" value="Ig"/>
    <property type="match status" value="2"/>
</dbReference>
<keyword evidence="1" id="KW-1015">Disulfide bond</keyword>
<dbReference type="VEuPathDB" id="VectorBase:AAEL008066"/>
<evidence type="ECO:0000256" key="3">
    <source>
        <dbReference type="SAM" id="MobiDB-lite"/>
    </source>
</evidence>
<dbReference type="InterPro" id="IPR003599">
    <property type="entry name" value="Ig_sub"/>
</dbReference>
<organism evidence="5 6">
    <name type="scientific">Aedes aegypti</name>
    <name type="common">Yellowfever mosquito</name>
    <name type="synonym">Culex aegypti</name>
    <dbReference type="NCBI Taxonomy" id="7159"/>
    <lineage>
        <taxon>Eukaryota</taxon>
        <taxon>Metazoa</taxon>
        <taxon>Ecdysozoa</taxon>
        <taxon>Arthropoda</taxon>
        <taxon>Hexapoda</taxon>
        <taxon>Insecta</taxon>
        <taxon>Pterygota</taxon>
        <taxon>Neoptera</taxon>
        <taxon>Endopterygota</taxon>
        <taxon>Diptera</taxon>
        <taxon>Nematocera</taxon>
        <taxon>Culicoidea</taxon>
        <taxon>Culicidae</taxon>
        <taxon>Culicinae</taxon>
        <taxon>Aedini</taxon>
        <taxon>Aedes</taxon>
        <taxon>Stegomyia</taxon>
    </lineage>
</organism>
<feature type="compositionally biased region" description="Basic and acidic residues" evidence="3">
    <location>
        <begin position="1516"/>
        <end position="1526"/>
    </location>
</feature>
<feature type="domain" description="Ig-like" evidence="4">
    <location>
        <begin position="563"/>
        <end position="671"/>
    </location>
</feature>
<dbReference type="SMART" id="SM00409">
    <property type="entry name" value="IG"/>
    <property type="match status" value="11"/>
</dbReference>
<feature type="compositionally biased region" description="Acidic residues" evidence="3">
    <location>
        <begin position="1960"/>
        <end position="1984"/>
    </location>
</feature>
<feature type="compositionally biased region" description="Basic residues" evidence="3">
    <location>
        <begin position="1554"/>
        <end position="1567"/>
    </location>
</feature>
<accession>A0A1S4FII7</accession>
<feature type="domain" description="Ig-like" evidence="4">
    <location>
        <begin position="683"/>
        <end position="774"/>
    </location>
</feature>
<feature type="domain" description="Ig-like" evidence="4">
    <location>
        <begin position="1644"/>
        <end position="1748"/>
    </location>
</feature>
<feature type="compositionally biased region" description="Polar residues" evidence="3">
    <location>
        <begin position="846"/>
        <end position="855"/>
    </location>
</feature>
<dbReference type="InterPro" id="IPR013098">
    <property type="entry name" value="Ig_I-set"/>
</dbReference>
<feature type="compositionally biased region" description="Acidic residues" evidence="3">
    <location>
        <begin position="1467"/>
        <end position="1499"/>
    </location>
</feature>
<feature type="domain" description="Ig-like" evidence="4">
    <location>
        <begin position="1205"/>
        <end position="1301"/>
    </location>
</feature>
<feature type="domain" description="Ig-like" evidence="4">
    <location>
        <begin position="324"/>
        <end position="411"/>
    </location>
</feature>
<evidence type="ECO:0000256" key="2">
    <source>
        <dbReference type="ARBA" id="ARBA00023319"/>
    </source>
</evidence>
<feature type="region of interest" description="Disordered" evidence="3">
    <location>
        <begin position="2266"/>
        <end position="2327"/>
    </location>
</feature>
<evidence type="ECO:0000313" key="6">
    <source>
        <dbReference type="Proteomes" id="UP000008820"/>
    </source>
</evidence>
<dbReference type="FunFam" id="2.60.40.10:FF:000107">
    <property type="entry name" value="Myosin, light chain kinase a"/>
    <property type="match status" value="5"/>
</dbReference>
<feature type="compositionally biased region" description="Basic and acidic residues" evidence="3">
    <location>
        <begin position="1601"/>
        <end position="1613"/>
    </location>
</feature>
<feature type="compositionally biased region" description="Acidic residues" evidence="3">
    <location>
        <begin position="221"/>
        <end position="230"/>
    </location>
</feature>
<dbReference type="SMART" id="SM00408">
    <property type="entry name" value="IGc2"/>
    <property type="match status" value="10"/>
</dbReference>
<dbReference type="InterPro" id="IPR036179">
    <property type="entry name" value="Ig-like_dom_sf"/>
</dbReference>
<keyword evidence="2" id="KW-0393">Immunoglobulin domain</keyword>
<reference evidence="5 6" key="1">
    <citation type="submission" date="2017-06" db="EMBL/GenBank/DDBJ databases">
        <title>Aedes aegypti genome working group (AGWG) sequencing and assembly.</title>
        <authorList>
            <consortium name="Aedes aegypti Genome Working Group (AGWG)"/>
            <person name="Matthews B.J."/>
        </authorList>
    </citation>
    <scope>NUCLEOTIDE SEQUENCE [LARGE SCALE GENOMIC DNA]</scope>
    <source>
        <strain evidence="5 6">LVP_AGWG</strain>
    </source>
</reference>
<dbReference type="InterPro" id="IPR007110">
    <property type="entry name" value="Ig-like_dom"/>
</dbReference>
<feature type="region of interest" description="Disordered" evidence="3">
    <location>
        <begin position="1467"/>
        <end position="1625"/>
    </location>
</feature>
<dbReference type="Gene3D" id="2.60.40.10">
    <property type="entry name" value="Immunoglobulins"/>
    <property type="match status" value="12"/>
</dbReference>
<dbReference type="EnsemblMetazoa" id="AAEL008066-RA">
    <property type="protein sequence ID" value="AAEL008066-PA"/>
    <property type="gene ID" value="AAEL008066"/>
</dbReference>
<name>A0A1S4FII7_AEDAE</name>
<dbReference type="SUPFAM" id="SSF48726">
    <property type="entry name" value="Immunoglobulin"/>
    <property type="match status" value="12"/>
</dbReference>
<dbReference type="Pfam" id="PF07679">
    <property type="entry name" value="I-set"/>
    <property type="match status" value="12"/>
</dbReference>
<dbReference type="InterPro" id="IPR003598">
    <property type="entry name" value="Ig_sub2"/>
</dbReference>
<feature type="region of interest" description="Disordered" evidence="3">
    <location>
        <begin position="545"/>
        <end position="573"/>
    </location>
</feature>
<reference evidence="5" key="2">
    <citation type="submission" date="2020-05" db="UniProtKB">
        <authorList>
            <consortium name="EnsemblMetazoa"/>
        </authorList>
    </citation>
    <scope>IDENTIFICATION</scope>
    <source>
        <strain evidence="5">LVP_AGWG</strain>
    </source>
</reference>
<feature type="compositionally biased region" description="Acidic residues" evidence="3">
    <location>
        <begin position="2296"/>
        <end position="2327"/>
    </location>
</feature>
<gene>
    <name evidence="5" type="primary">5569989</name>
</gene>
<feature type="region of interest" description="Disordered" evidence="3">
    <location>
        <begin position="804"/>
        <end position="886"/>
    </location>
</feature>